<dbReference type="GO" id="GO:0032981">
    <property type="term" value="P:mitochondrial respiratory chain complex I assembly"/>
    <property type="evidence" value="ECO:0007669"/>
    <property type="project" value="InterPro"/>
</dbReference>
<dbReference type="GeneID" id="20318114"/>
<dbReference type="InterPro" id="IPR055299">
    <property type="entry name" value="TIMMDC1"/>
</dbReference>
<comment type="similarity">
    <text evidence="2">Belongs to the Tim17/Tim22/Tim23 family.</text>
</comment>
<dbReference type="EMBL" id="KL596678">
    <property type="protein sequence ID" value="KER29461.1"/>
    <property type="molecule type" value="Genomic_DNA"/>
</dbReference>
<evidence type="ECO:0000256" key="4">
    <source>
        <dbReference type="ARBA" id="ARBA00022989"/>
    </source>
</evidence>
<dbReference type="GO" id="GO:0016020">
    <property type="term" value="C:membrane"/>
    <property type="evidence" value="ECO:0007669"/>
    <property type="project" value="UniProtKB-SubCell"/>
</dbReference>
<protein>
    <recommendedName>
        <fullName evidence="6">Complex I assembly factor TIMMDC1, mitochondrial</fullName>
    </recommendedName>
    <alternativeName>
        <fullName evidence="7">Translocase of inner mitochondrial membrane domain-containing protein 1</fullName>
    </alternativeName>
</protein>
<dbReference type="OrthoDB" id="6241209at2759"/>
<sequence>MEIPEDDSDLLGKTAIEIESDLKNRDVIMQHGLVEELTGPRLFGVSKPVEEIISSSTPWTRIRQLFNSDPTLSDTDLSKTGSRAIRLPLAIGCIVGVGVGFARLLTAYDEFVRANRLTAWRTREIAKRRAADYSSLKAITFGLSTGLKATFLAAGCYSFPLLLTAWQGKTSWWENAAGWGSACAIYCMGRGRRQMLVAGLIAAVPGLIYGSVNCVAARQLGLTFEDMYREHVTVMTRNQFVEP</sequence>
<dbReference type="STRING" id="6198.A0A074ZQP0"/>
<evidence type="ECO:0000256" key="2">
    <source>
        <dbReference type="ARBA" id="ARBA00008444"/>
    </source>
</evidence>
<organism evidence="8 9">
    <name type="scientific">Opisthorchis viverrini</name>
    <name type="common">Southeast Asian liver fluke</name>
    <dbReference type="NCBI Taxonomy" id="6198"/>
    <lineage>
        <taxon>Eukaryota</taxon>
        <taxon>Metazoa</taxon>
        <taxon>Spiralia</taxon>
        <taxon>Lophotrochozoa</taxon>
        <taxon>Platyhelminthes</taxon>
        <taxon>Trematoda</taxon>
        <taxon>Digenea</taxon>
        <taxon>Opisthorchiida</taxon>
        <taxon>Opisthorchiata</taxon>
        <taxon>Opisthorchiidae</taxon>
        <taxon>Opisthorchis</taxon>
    </lineage>
</organism>
<keyword evidence="4" id="KW-1133">Transmembrane helix</keyword>
<evidence type="ECO:0000256" key="6">
    <source>
        <dbReference type="ARBA" id="ARBA00040778"/>
    </source>
</evidence>
<dbReference type="KEGG" id="ovi:T265_03927"/>
<dbReference type="RefSeq" id="XP_009166792.1">
    <property type="nucleotide sequence ID" value="XM_009168528.1"/>
</dbReference>
<dbReference type="CTD" id="20318114"/>
<keyword evidence="5" id="KW-0472">Membrane</keyword>
<gene>
    <name evidence="8" type="ORF">T265_03927</name>
</gene>
<proteinExistence type="inferred from homology"/>
<accession>A0A074ZQP0</accession>
<evidence type="ECO:0000313" key="9">
    <source>
        <dbReference type="Proteomes" id="UP000054324"/>
    </source>
</evidence>
<dbReference type="AlphaFoldDB" id="A0A074ZQP0"/>
<keyword evidence="3" id="KW-0812">Transmembrane</keyword>
<keyword evidence="9" id="KW-1185">Reference proteome</keyword>
<comment type="subcellular location">
    <subcellularLocation>
        <location evidence="1">Membrane</location>
        <topology evidence="1">Multi-pass membrane protein</topology>
    </subcellularLocation>
</comment>
<evidence type="ECO:0000313" key="8">
    <source>
        <dbReference type="EMBL" id="KER29461.1"/>
    </source>
</evidence>
<dbReference type="PANTHER" id="PTHR13002:SF1">
    <property type="entry name" value="COMPLEX I ASSEMBLY FACTOR TIMMDC1, MITOCHONDRIAL"/>
    <property type="match status" value="1"/>
</dbReference>
<dbReference type="GO" id="GO:0005739">
    <property type="term" value="C:mitochondrion"/>
    <property type="evidence" value="ECO:0007669"/>
    <property type="project" value="TreeGrafter"/>
</dbReference>
<dbReference type="Proteomes" id="UP000054324">
    <property type="component" value="Unassembled WGS sequence"/>
</dbReference>
<dbReference type="PANTHER" id="PTHR13002">
    <property type="entry name" value="C3ORF1 PROTEIN-RELATED"/>
    <property type="match status" value="1"/>
</dbReference>
<name>A0A074ZQP0_OPIVI</name>
<reference evidence="8 9" key="1">
    <citation type="submission" date="2013-11" db="EMBL/GenBank/DDBJ databases">
        <title>Opisthorchis viverrini - life in the bile duct.</title>
        <authorList>
            <person name="Young N.D."/>
            <person name="Nagarajan N."/>
            <person name="Lin S.J."/>
            <person name="Korhonen P.K."/>
            <person name="Jex A.R."/>
            <person name="Hall R.S."/>
            <person name="Safavi-Hemami H."/>
            <person name="Kaewkong W."/>
            <person name="Bertrand D."/>
            <person name="Gao S."/>
            <person name="Seet Q."/>
            <person name="Wongkham S."/>
            <person name="Teh B.T."/>
            <person name="Wongkham C."/>
            <person name="Intapan P.M."/>
            <person name="Maleewong W."/>
            <person name="Yang X."/>
            <person name="Hu M."/>
            <person name="Wang Z."/>
            <person name="Hofmann A."/>
            <person name="Sternberg P.W."/>
            <person name="Tan P."/>
            <person name="Wang J."/>
            <person name="Gasser R.B."/>
        </authorList>
    </citation>
    <scope>NUCLEOTIDE SEQUENCE [LARGE SCALE GENOMIC DNA]</scope>
</reference>
<evidence type="ECO:0000256" key="1">
    <source>
        <dbReference type="ARBA" id="ARBA00004141"/>
    </source>
</evidence>
<evidence type="ECO:0000256" key="7">
    <source>
        <dbReference type="ARBA" id="ARBA00041344"/>
    </source>
</evidence>
<evidence type="ECO:0000256" key="3">
    <source>
        <dbReference type="ARBA" id="ARBA00022692"/>
    </source>
</evidence>
<evidence type="ECO:0000256" key="5">
    <source>
        <dbReference type="ARBA" id="ARBA00023136"/>
    </source>
</evidence>